<dbReference type="SUPFAM" id="SSF56024">
    <property type="entry name" value="Phospholipase D/nuclease"/>
    <property type="match status" value="1"/>
</dbReference>
<dbReference type="Proteomes" id="UP000682713">
    <property type="component" value="Unassembled WGS sequence"/>
</dbReference>
<evidence type="ECO:0000313" key="2">
    <source>
        <dbReference type="EMBL" id="MBS4199318.1"/>
    </source>
</evidence>
<dbReference type="InterPro" id="IPR025202">
    <property type="entry name" value="PLD-like_dom"/>
</dbReference>
<feature type="domain" description="PLD phosphodiesterase" evidence="1">
    <location>
        <begin position="107"/>
        <end position="133"/>
    </location>
</feature>
<dbReference type="PROSITE" id="PS50035">
    <property type="entry name" value="PLD"/>
    <property type="match status" value="1"/>
</dbReference>
<proteinExistence type="predicted"/>
<dbReference type="InterPro" id="IPR001736">
    <property type="entry name" value="PLipase_D/transphosphatidylase"/>
</dbReference>
<organism evidence="2 3">
    <name type="scientific">Lederbergia citrisecunda</name>
    <dbReference type="NCBI Taxonomy" id="2833583"/>
    <lineage>
        <taxon>Bacteria</taxon>
        <taxon>Bacillati</taxon>
        <taxon>Bacillota</taxon>
        <taxon>Bacilli</taxon>
        <taxon>Bacillales</taxon>
        <taxon>Bacillaceae</taxon>
        <taxon>Lederbergia</taxon>
    </lineage>
</organism>
<dbReference type="EMBL" id="JAGYPJ010000001">
    <property type="protein sequence ID" value="MBS4199318.1"/>
    <property type="molecule type" value="Genomic_DNA"/>
</dbReference>
<dbReference type="Pfam" id="PF13091">
    <property type="entry name" value="PLDc_2"/>
    <property type="match status" value="1"/>
</dbReference>
<dbReference type="RefSeq" id="WP_213110008.1">
    <property type="nucleotide sequence ID" value="NZ_JAGYPJ010000001.1"/>
</dbReference>
<comment type="caution">
    <text evidence="2">The sequence shown here is derived from an EMBL/GenBank/DDBJ whole genome shotgun (WGS) entry which is preliminary data.</text>
</comment>
<accession>A0A942TLA7</accession>
<dbReference type="Gene3D" id="3.30.870.10">
    <property type="entry name" value="Endonuclease Chain A"/>
    <property type="match status" value="1"/>
</dbReference>
<gene>
    <name evidence="2" type="ORF">KHA93_06580</name>
</gene>
<dbReference type="GO" id="GO:0003824">
    <property type="term" value="F:catalytic activity"/>
    <property type="evidence" value="ECO:0007669"/>
    <property type="project" value="InterPro"/>
</dbReference>
<evidence type="ECO:0000259" key="1">
    <source>
        <dbReference type="PROSITE" id="PS50035"/>
    </source>
</evidence>
<dbReference type="CDD" id="cd00138">
    <property type="entry name" value="PLDc_SF"/>
    <property type="match status" value="1"/>
</dbReference>
<evidence type="ECO:0000313" key="3">
    <source>
        <dbReference type="Proteomes" id="UP000682713"/>
    </source>
</evidence>
<dbReference type="GO" id="GO:0006793">
    <property type="term" value="P:phosphorus metabolic process"/>
    <property type="evidence" value="ECO:0007669"/>
    <property type="project" value="UniProtKB-ARBA"/>
</dbReference>
<keyword evidence="3" id="KW-1185">Reference proteome</keyword>
<reference evidence="2 3" key="1">
    <citation type="submission" date="2021-05" db="EMBL/GenBank/DDBJ databases">
        <title>Novel Bacillus species.</title>
        <authorList>
            <person name="Liu G."/>
        </authorList>
    </citation>
    <scope>NUCLEOTIDE SEQUENCE [LARGE SCALE GENOMIC DNA]</scope>
    <source>
        <strain evidence="2 3">FJAT-49732</strain>
    </source>
</reference>
<protein>
    <recommendedName>
        <fullName evidence="1">PLD phosphodiesterase domain-containing protein</fullName>
    </recommendedName>
</protein>
<sequence>MINRFPIKEAEFIISKDELGYQEVLDDFNNTDYIFILTYNISKNNIELLNYLANLDKSTTVDIITNIPNRFESYYNQYVRNRAKDTVRVYLNKLDPKKFDSVLSTYFNFENHAKIVMTKNVVYIGSSNFSDESRKNVECGIITRDIDFIKTIRNEIIPYLKIESEQYYSNDLINSLQIEYKFIYYKLIGMIEEVRLSCHSIGDHQGRFFEYFDLINNTDYIETSLDRLSEVFEEFENICEQIVEEMVEMGIETKSIEKLVEDLDIESIQMMYSDDTNIFNLINFDNQDYAMDYINEYEINVDPDEVDEFRNSASQVAYEKECELEEIAKTDVLTLFDKLNELKQQAEYILNNIPSSINKQIDNT</sequence>
<name>A0A942TLA7_9BACI</name>
<dbReference type="AlphaFoldDB" id="A0A942TLA7"/>